<dbReference type="AGR" id="WB:WBGene00013121"/>
<protein>
    <submittedName>
        <fullName evidence="2">Uncharacterized protein</fullName>
    </submittedName>
</protein>
<organism evidence="2 3">
    <name type="scientific">Caenorhabditis elegans</name>
    <dbReference type="NCBI Taxonomy" id="6239"/>
    <lineage>
        <taxon>Eukaryota</taxon>
        <taxon>Metazoa</taxon>
        <taxon>Ecdysozoa</taxon>
        <taxon>Nematoda</taxon>
        <taxon>Chromadorea</taxon>
        <taxon>Rhabditida</taxon>
        <taxon>Rhabditina</taxon>
        <taxon>Rhabditomorpha</taxon>
        <taxon>Rhabditoidea</taxon>
        <taxon>Rhabditidae</taxon>
        <taxon>Peloderinae</taxon>
        <taxon>Caenorhabditis</taxon>
    </lineage>
</organism>
<dbReference type="eggNOG" id="ENOG502THYJ">
    <property type="taxonomic scope" value="Eukaryota"/>
</dbReference>
<proteinExistence type="predicted"/>
<dbReference type="AlphaFoldDB" id="Q9XWF5"/>
<accession>Q9XWF5</accession>
<dbReference type="InParanoid" id="Q9XWF5"/>
<dbReference type="HOGENOM" id="CLU_128924_0_0_1"/>
<dbReference type="CTD" id="190181"/>
<evidence type="ECO:0000313" key="2">
    <source>
        <dbReference type="EMBL" id="CAA21717.2"/>
    </source>
</evidence>
<dbReference type="SMR" id="Q9XWF5"/>
<feature type="transmembrane region" description="Helical" evidence="1">
    <location>
        <begin position="53"/>
        <end position="73"/>
    </location>
</feature>
<sequence length="179" mass="20664">MELGSPNDANYTVFCCSHVVLAFAIFMILDFTLTLFSFGLELFLIFFHDTFDQFWAIFHGISLVTSISAVLAICDNPVAIIVYGCRVMLILGFVTTRFIISMRDFTSKEEPTLSELLNLFQIVIVIMYTIGIFLVIRLFTYSAGRYRGYYDVDDDLKDEIRKKFLEYEADLDEKSEKKD</sequence>
<dbReference type="KEGG" id="cel:CELE_Y52B11A.1"/>
<feature type="transmembrane region" description="Helical" evidence="1">
    <location>
        <begin position="20"/>
        <end position="47"/>
    </location>
</feature>
<dbReference type="EMBL" id="BX284601">
    <property type="protein sequence ID" value="CAA21717.2"/>
    <property type="molecule type" value="Genomic_DNA"/>
</dbReference>
<dbReference type="STRING" id="6239.Y52B11A.1.1"/>
<keyword evidence="1" id="KW-0812">Transmembrane</keyword>
<dbReference type="OMA" id="YTVFCCS"/>
<reference evidence="2 3" key="1">
    <citation type="journal article" date="1998" name="Science">
        <title>Genome sequence of the nematode C. elegans: a platform for investigating biology.</title>
        <authorList>
            <consortium name="The C. elegans sequencing consortium"/>
            <person name="Sulson J.E."/>
            <person name="Waterston R."/>
        </authorList>
    </citation>
    <scope>NUCLEOTIDE SEQUENCE [LARGE SCALE GENOMIC DNA]</scope>
    <source>
        <strain evidence="2 3">Bristol N2</strain>
    </source>
</reference>
<dbReference type="Proteomes" id="UP000001940">
    <property type="component" value="Chromosome I"/>
</dbReference>
<dbReference type="OrthoDB" id="5806556at2759"/>
<dbReference type="GeneID" id="190181"/>
<gene>
    <name evidence="2 4" type="primary">spe-38</name>
    <name evidence="2" type="ORF">CELE_Y52B11A.1</name>
    <name evidence="4" type="ORF">Y52B11A.1</name>
</gene>
<dbReference type="GO" id="GO:0007338">
    <property type="term" value="P:single fertilization"/>
    <property type="evidence" value="ECO:0000315"/>
    <property type="project" value="WormBase"/>
</dbReference>
<name>Q9XWF5_CAEEL</name>
<dbReference type="PIR" id="T27103">
    <property type="entry name" value="T27103"/>
</dbReference>
<dbReference type="RefSeq" id="NP_492853.2">
    <property type="nucleotide sequence ID" value="NM_060452.9"/>
</dbReference>
<dbReference type="FunCoup" id="Q9XWF5">
    <property type="interactions" value="811"/>
</dbReference>
<evidence type="ECO:0000256" key="1">
    <source>
        <dbReference type="SAM" id="Phobius"/>
    </source>
</evidence>
<keyword evidence="1" id="KW-1133">Transmembrane helix</keyword>
<feature type="transmembrane region" description="Helical" evidence="1">
    <location>
        <begin position="120"/>
        <end position="139"/>
    </location>
</feature>
<keyword evidence="3" id="KW-1185">Reference proteome</keyword>
<evidence type="ECO:0000313" key="3">
    <source>
        <dbReference type="Proteomes" id="UP000001940"/>
    </source>
</evidence>
<dbReference type="PaxDb" id="6239-Y52B11A.1"/>
<dbReference type="GO" id="GO:0005938">
    <property type="term" value="C:cell cortex"/>
    <property type="evidence" value="ECO:0000314"/>
    <property type="project" value="WormBase"/>
</dbReference>
<keyword evidence="1" id="KW-0472">Membrane</keyword>
<evidence type="ECO:0000313" key="4">
    <source>
        <dbReference type="WormBase" id="Y52B11A.1"/>
    </source>
</evidence>
<dbReference type="UCSC" id="Y52B11A.1">
    <property type="organism name" value="c. elegans"/>
</dbReference>
<feature type="transmembrane region" description="Helical" evidence="1">
    <location>
        <begin position="80"/>
        <end position="100"/>
    </location>
</feature>
<dbReference type="WormBase" id="Y52B11A.1">
    <property type="protein sequence ID" value="CE34228"/>
    <property type="gene ID" value="WBGene00013121"/>
    <property type="gene designation" value="spe-38"/>
</dbReference>
<dbReference type="TCDB" id="8.A.36.1.1">
    <property type="family name" value="the trp-3 (spe-41) interaction protein (spe-38) family"/>
</dbReference>
<dbReference type="GO" id="GO:0035037">
    <property type="term" value="P:sperm entry"/>
    <property type="evidence" value="ECO:0000315"/>
    <property type="project" value="WormBase"/>
</dbReference>
<dbReference type="Bgee" id="WBGene00013121">
    <property type="expression patterns" value="Expressed in adult organism and 1 other cell type or tissue"/>
</dbReference>